<dbReference type="Pfam" id="PF14318">
    <property type="entry name" value="Mononeg_mRNAcap"/>
    <property type="match status" value="1"/>
</dbReference>
<evidence type="ECO:0000256" key="10">
    <source>
        <dbReference type="ARBA" id="ARBA00022691"/>
    </source>
</evidence>
<keyword evidence="13" id="KW-0378">Hydrolase</keyword>
<evidence type="ECO:0000256" key="26">
    <source>
        <dbReference type="ARBA" id="ARBA00047332"/>
    </source>
</evidence>
<evidence type="ECO:0000313" key="32">
    <source>
        <dbReference type="EMBL" id="UXL90877.1"/>
    </source>
</evidence>
<dbReference type="InterPro" id="IPR025786">
    <property type="entry name" value="Mononega_L_MeTrfase"/>
</dbReference>
<evidence type="ECO:0000256" key="20">
    <source>
        <dbReference type="ARBA" id="ARBA00024494"/>
    </source>
</evidence>
<proteinExistence type="predicted"/>
<evidence type="ECO:0000256" key="5">
    <source>
        <dbReference type="ARBA" id="ARBA00018602"/>
    </source>
</evidence>
<keyword evidence="29" id="KW-0812">Transmembrane</keyword>
<evidence type="ECO:0000256" key="2">
    <source>
        <dbReference type="ARBA" id="ARBA00004328"/>
    </source>
</evidence>
<keyword evidence="11" id="KW-0548">Nucleotidyltransferase</keyword>
<dbReference type="GO" id="GO:0005524">
    <property type="term" value="F:ATP binding"/>
    <property type="evidence" value="ECO:0007669"/>
    <property type="project" value="UniProtKB-KW"/>
</dbReference>
<evidence type="ECO:0000256" key="15">
    <source>
        <dbReference type="ARBA" id="ARBA00022844"/>
    </source>
</evidence>
<feature type="domain" description="RdRp catalytic" evidence="30">
    <location>
        <begin position="594"/>
        <end position="780"/>
    </location>
</feature>
<dbReference type="GO" id="GO:0016787">
    <property type="term" value="F:hydrolase activity"/>
    <property type="evidence" value="ECO:0007669"/>
    <property type="project" value="UniProtKB-KW"/>
</dbReference>
<evidence type="ECO:0000259" key="30">
    <source>
        <dbReference type="PROSITE" id="PS50526"/>
    </source>
</evidence>
<evidence type="ECO:0000256" key="17">
    <source>
        <dbReference type="ARBA" id="ARBA00023042"/>
    </source>
</evidence>
<evidence type="ECO:0000256" key="8">
    <source>
        <dbReference type="ARBA" id="ARBA00022664"/>
    </source>
</evidence>
<dbReference type="Pfam" id="PF14314">
    <property type="entry name" value="Methyltrans_Mon_2nd"/>
    <property type="match status" value="1"/>
</dbReference>
<evidence type="ECO:0000256" key="1">
    <source>
        <dbReference type="ARBA" id="ARBA00004192"/>
    </source>
</evidence>
<feature type="transmembrane region" description="Helical" evidence="29">
    <location>
        <begin position="1425"/>
        <end position="1448"/>
    </location>
</feature>
<keyword evidence="17" id="KW-0506">mRNA capping</keyword>
<evidence type="ECO:0000256" key="24">
    <source>
        <dbReference type="ARBA" id="ARBA00030436"/>
    </source>
</evidence>
<feature type="domain" description="Mononegavirus-type SAM-dependent 2'-O-MTase" evidence="31">
    <location>
        <begin position="1718"/>
        <end position="1917"/>
    </location>
</feature>
<keyword evidence="9" id="KW-0808">Transferase</keyword>
<evidence type="ECO:0000256" key="12">
    <source>
        <dbReference type="ARBA" id="ARBA00022741"/>
    </source>
</evidence>
<dbReference type="Pfam" id="PF00946">
    <property type="entry name" value="Mononeg_RNA_pol"/>
    <property type="match status" value="1"/>
</dbReference>
<feature type="transmembrane region" description="Helical" evidence="29">
    <location>
        <begin position="1468"/>
        <end position="1488"/>
    </location>
</feature>
<keyword evidence="18" id="KW-1035">Host cytoplasm</keyword>
<dbReference type="Gene3D" id="3.40.50.150">
    <property type="entry name" value="Vaccinia Virus protein VP39"/>
    <property type="match status" value="1"/>
</dbReference>
<comment type="subcellular location">
    <subcellularLocation>
        <location evidence="1">Host cytoplasm</location>
    </subcellularLocation>
    <subcellularLocation>
        <location evidence="2">Virion</location>
    </subcellularLocation>
</comment>
<keyword evidence="12" id="KW-0547">Nucleotide-binding</keyword>
<keyword evidence="19" id="KW-0511">Multifunctional enzyme</keyword>
<comment type="catalytic activity">
    <reaction evidence="28">
        <text>GTP + H2O = GDP + phosphate + H(+)</text>
        <dbReference type="Rhea" id="RHEA:19669"/>
        <dbReference type="ChEBI" id="CHEBI:15377"/>
        <dbReference type="ChEBI" id="CHEBI:15378"/>
        <dbReference type="ChEBI" id="CHEBI:37565"/>
        <dbReference type="ChEBI" id="CHEBI:43474"/>
        <dbReference type="ChEBI" id="CHEBI:58189"/>
    </reaction>
</comment>
<dbReference type="GO" id="GO:0004482">
    <property type="term" value="F:mRNA 5'-cap (guanine-N7-)-methyltransferase activity"/>
    <property type="evidence" value="ECO:0007669"/>
    <property type="project" value="InterPro"/>
</dbReference>
<keyword evidence="16" id="KW-0693">Viral RNA replication</keyword>
<keyword evidence="10" id="KW-0949">S-adenosyl-L-methionine</keyword>
<dbReference type="InterPro" id="IPR014023">
    <property type="entry name" value="Mononeg_RNA_pol_cat"/>
</dbReference>
<dbReference type="EC" id="2.7.7.88" evidence="4"/>
<dbReference type="EC" id="2.1.1.375" evidence="22"/>
<keyword evidence="7" id="KW-0489">Methyltransferase</keyword>
<comment type="catalytic activity">
    <reaction evidence="27">
        <text>a 5'-end (5'-triphosphoguanosine)-adenylyl-adenylyl-cytidylyl-adenosine in mRNA + 2 S-adenosyl-L-methionine = a 5'-end (N(7)-methyl 5'-triphosphoguanosine)-(2'-O-methyladenylyl)-adenylyl-cytidylyl-adenosine in mRNA + 2 S-adenosyl-L-homocysteine + H(+)</text>
        <dbReference type="Rhea" id="RHEA:65376"/>
        <dbReference type="Rhea" id="RHEA-COMP:16797"/>
        <dbReference type="Rhea" id="RHEA-COMP:16798"/>
        <dbReference type="ChEBI" id="CHEBI:15378"/>
        <dbReference type="ChEBI" id="CHEBI:57856"/>
        <dbReference type="ChEBI" id="CHEBI:59789"/>
        <dbReference type="ChEBI" id="CHEBI:156483"/>
        <dbReference type="ChEBI" id="CHEBI:156484"/>
        <dbReference type="EC" id="2.1.1.375"/>
    </reaction>
</comment>
<dbReference type="InterPro" id="IPR029063">
    <property type="entry name" value="SAM-dependent_MTases_sf"/>
</dbReference>
<reference evidence="32" key="1">
    <citation type="submission" date="2022-08" db="EMBL/GenBank/DDBJ databases">
        <title>Metatranscriptomics reveals the diversity of tick virome in northwest China.</title>
        <authorList>
            <person name="Kong Y."/>
            <person name="Li Y."/>
            <person name="Zhang G."/>
            <person name="Jiang L."/>
            <person name="Wang P."/>
            <person name="Zhang S."/>
            <person name="Zheng X."/>
        </authorList>
    </citation>
    <scope>NUCLEOTIDE SEQUENCE</scope>
    <source>
        <strain evidence="32">FY19-20</strain>
    </source>
</reference>
<dbReference type="GO" id="GO:0030430">
    <property type="term" value="C:host cell cytoplasm"/>
    <property type="evidence" value="ECO:0007669"/>
    <property type="project" value="UniProtKB-SubCell"/>
</dbReference>
<evidence type="ECO:0000256" key="21">
    <source>
        <dbReference type="ARBA" id="ARBA00024499"/>
    </source>
</evidence>
<evidence type="ECO:0000256" key="22">
    <source>
        <dbReference type="ARBA" id="ARBA00026099"/>
    </source>
</evidence>
<evidence type="ECO:0000256" key="28">
    <source>
        <dbReference type="ARBA" id="ARBA00048548"/>
    </source>
</evidence>
<keyword evidence="29" id="KW-0472">Membrane</keyword>
<evidence type="ECO:0000256" key="4">
    <source>
        <dbReference type="ARBA" id="ARBA00012582"/>
    </source>
</evidence>
<comment type="catalytic activity">
    <reaction evidence="20">
        <text>a 5'-end triphospho-adenylyl-adenylyl-cytidylyl-adenosine in mRNA + GDP + H(+) = a 5'-end (5'-triphosphoguanosine)-adenylyl-adenylyl-cytidylyl-adenosine in mRNA + diphosphate</text>
        <dbReference type="Rhea" id="RHEA:65436"/>
        <dbReference type="Rhea" id="RHEA-COMP:16797"/>
        <dbReference type="Rhea" id="RHEA-COMP:16799"/>
        <dbReference type="ChEBI" id="CHEBI:15378"/>
        <dbReference type="ChEBI" id="CHEBI:33019"/>
        <dbReference type="ChEBI" id="CHEBI:58189"/>
        <dbReference type="ChEBI" id="CHEBI:156484"/>
        <dbReference type="ChEBI" id="CHEBI:156503"/>
        <dbReference type="EC" id="2.7.7.88"/>
    </reaction>
</comment>
<evidence type="ECO:0000256" key="18">
    <source>
        <dbReference type="ARBA" id="ARBA00023200"/>
    </source>
</evidence>
<dbReference type="EC" id="2.7.7.48" evidence="3"/>
<comment type="catalytic activity">
    <reaction evidence="26">
        <text>a 5'-end (5'-triphosphoguanosine)-adenylyl-adenylyl-cytidylyl-adenosine in mRNA + S-adenosyl-L-methionine = a 5'-end (5'-triphosphoguanosine)-(2'-O-methyladenylyl)-adenylyl-cytidylyl-adenosine in mRNA + S-adenosyl-L-homocysteine + H(+)</text>
        <dbReference type="Rhea" id="RHEA:65380"/>
        <dbReference type="Rhea" id="RHEA-COMP:16797"/>
        <dbReference type="Rhea" id="RHEA-COMP:16801"/>
        <dbReference type="ChEBI" id="CHEBI:15378"/>
        <dbReference type="ChEBI" id="CHEBI:57856"/>
        <dbReference type="ChEBI" id="CHEBI:59789"/>
        <dbReference type="ChEBI" id="CHEBI:156482"/>
        <dbReference type="ChEBI" id="CHEBI:156484"/>
    </reaction>
</comment>
<evidence type="ECO:0000256" key="3">
    <source>
        <dbReference type="ARBA" id="ARBA00012494"/>
    </source>
</evidence>
<dbReference type="GO" id="GO:0044423">
    <property type="term" value="C:virion component"/>
    <property type="evidence" value="ECO:0007669"/>
    <property type="project" value="UniProtKB-KW"/>
</dbReference>
<evidence type="ECO:0000256" key="27">
    <source>
        <dbReference type="ARBA" id="ARBA00047370"/>
    </source>
</evidence>
<evidence type="ECO:0000256" key="9">
    <source>
        <dbReference type="ARBA" id="ARBA00022679"/>
    </source>
</evidence>
<evidence type="ECO:0000256" key="13">
    <source>
        <dbReference type="ARBA" id="ARBA00022801"/>
    </source>
</evidence>
<comment type="catalytic activity">
    <reaction evidence="21">
        <text>a 5'-end (5'-triphosphoguanosine)-(2'-O-methyladenylyl)-adenylyl-cytidylyl-adenosine in mRNA + S-adenosyl-L-methionine = a 5'-end (N(7)-methyl 5'-triphosphoguanosine)-(2'-O-methyladenylyl)-adenylyl-cytidylyl-adenosine in mRNA + S-adenosyl-L-homocysteine</text>
        <dbReference type="Rhea" id="RHEA:65440"/>
        <dbReference type="Rhea" id="RHEA-COMP:16798"/>
        <dbReference type="Rhea" id="RHEA-COMP:16801"/>
        <dbReference type="ChEBI" id="CHEBI:57856"/>
        <dbReference type="ChEBI" id="CHEBI:59789"/>
        <dbReference type="ChEBI" id="CHEBI:156482"/>
        <dbReference type="ChEBI" id="CHEBI:156483"/>
    </reaction>
</comment>
<evidence type="ECO:0000256" key="11">
    <source>
        <dbReference type="ARBA" id="ARBA00022695"/>
    </source>
</evidence>
<accession>A0A977R7S7</accession>
<evidence type="ECO:0000256" key="19">
    <source>
        <dbReference type="ARBA" id="ARBA00023268"/>
    </source>
</evidence>
<dbReference type="GO" id="GO:0003968">
    <property type="term" value="F:RNA-directed RNA polymerase activity"/>
    <property type="evidence" value="ECO:0007669"/>
    <property type="project" value="UniProtKB-KW"/>
</dbReference>
<dbReference type="PROSITE" id="PS50526">
    <property type="entry name" value="RDRP_SSRNA_NEG_NONSEG"/>
    <property type="match status" value="1"/>
</dbReference>
<keyword evidence="14" id="KW-0067">ATP-binding</keyword>
<keyword evidence="15" id="KW-0946">Virion</keyword>
<keyword evidence="6" id="KW-0696">RNA-directed RNA polymerase</keyword>
<evidence type="ECO:0000256" key="7">
    <source>
        <dbReference type="ARBA" id="ARBA00022603"/>
    </source>
</evidence>
<protein>
    <recommendedName>
        <fullName evidence="5">RNA-directed RNA polymerase L</fullName>
        <ecNumber evidence="22">2.1.1.375</ecNumber>
        <ecNumber evidence="3">2.7.7.48</ecNumber>
        <ecNumber evidence="4">2.7.7.88</ecNumber>
    </recommendedName>
    <alternativeName>
        <fullName evidence="23">Large structural protein</fullName>
    </alternativeName>
    <alternativeName>
        <fullName evidence="25">Replicase</fullName>
    </alternativeName>
    <alternativeName>
        <fullName evidence="24">Transcriptase</fullName>
    </alternativeName>
</protein>
<keyword evidence="8" id="KW-0507">mRNA processing</keyword>
<organism evidence="32">
    <name type="scientific">Fuyun tick rhabdovirus</name>
    <dbReference type="NCBI Taxonomy" id="2977134"/>
    <lineage>
        <taxon>Viruses</taxon>
        <taxon>Riboviria</taxon>
        <taxon>Orthornavirae</taxon>
        <taxon>Negarnaviricota</taxon>
        <taxon>Haploviricotina</taxon>
        <taxon>Monjiviricetes</taxon>
        <taxon>Mononegavirales</taxon>
        <taxon>Rhabdoviridae</taxon>
        <taxon>Deltarhabdovirinae</taxon>
        <taxon>Gammaricinrhavirus</taxon>
        <taxon>Gammaricinrhavirus fuyun</taxon>
    </lineage>
</organism>
<keyword evidence="29" id="KW-1133">Transmembrane helix</keyword>
<dbReference type="InterPro" id="IPR026890">
    <property type="entry name" value="Mononeg_mRNAcap"/>
</dbReference>
<feature type="transmembrane region" description="Helical" evidence="29">
    <location>
        <begin position="1542"/>
        <end position="1562"/>
    </location>
</feature>
<evidence type="ECO:0000256" key="29">
    <source>
        <dbReference type="SAM" id="Phobius"/>
    </source>
</evidence>
<dbReference type="InterPro" id="IPR039530">
    <property type="entry name" value="L_methyltransferase_rhabdo"/>
</dbReference>
<name>A0A977R7S7_9RHAB</name>
<evidence type="ECO:0000256" key="6">
    <source>
        <dbReference type="ARBA" id="ARBA00022484"/>
    </source>
</evidence>
<evidence type="ECO:0000256" key="25">
    <source>
        <dbReference type="ARBA" id="ARBA00031012"/>
    </source>
</evidence>
<evidence type="ECO:0000256" key="23">
    <source>
        <dbReference type="ARBA" id="ARBA00030285"/>
    </source>
</evidence>
<dbReference type="EMBL" id="OP313012">
    <property type="protein sequence ID" value="UXL90877.1"/>
    <property type="molecule type" value="Viral_cRNA"/>
</dbReference>
<dbReference type="PROSITE" id="PS51590">
    <property type="entry name" value="SAM_MT_MNV_L"/>
    <property type="match status" value="1"/>
</dbReference>
<evidence type="ECO:0000256" key="16">
    <source>
        <dbReference type="ARBA" id="ARBA00022953"/>
    </source>
</evidence>
<sequence>MTTPGNQSYPDTHLSSPIRSFIHQAAINQDPGVCNRFKYNKACADLKRLQDAALYMHRRPKILSADTALGQALILGVLHNSSFEITPDEKNQCAWPTILQQSLELVQLQLNALPVEARVDLSPEGVVDWFQNHAGIMAYLHGQALWEFIVYLSSSMMAGVSPNKSSPFWRRVTVIDLDQRLYNIKLDKDHSLILSKFNCLLIGPDTSSETFHEQGIYFGRDTLLMYAGLISERSCLLLSSGIAGCHSIDNLLAYPELKEILQWGDTLISYLGRDAYKVIKSYEPLVLGTMLKCHNEPYCDNSMFIDSTLEGLEDTFSSHPAVRTLTNNLITSLSHMNPHKLSQAFGLYRCWGHPSVDTAEGIKKVITLSQAPKMMDFELITKIQRKFKELLFLAFRKTHKVWPKFHLLPGGEITYLGAKLTEGHMFNRRHFRYKLCTWDYVELDKSVDIEDNFNLSTLLSDKAVSPLKSEVVESVARRKGVPFVSRRVIMAWLKSNYTTAKAFLEELQERGFTKEDLIIGVCPKEREMKMEPRLFAVMTMKVRLYFVLTEALLADHLLPLFPQVTMIDDAIKLTKKIYHATKSMGDKSLAEILIPIITNIDFEKWNLNMRAALVDPIFRVMDQFFGFKNVFEATHSIFENSTIYLSDNTIQMSVTDDGTDLADGPGVWHNHCGGFEGLRQKGWTLVTIVLLELISDSYPLKHTIMGQGDNQVIVSRLTSHHREGGKLQRLRGPQEIRRIHQSFLLTLEDTLERVGLPLKASETWSSCRLFMYGKEMYWDSMPLSMSQKRVARMFPLANELYPSLENALSTIFCNGNSAALSDISPLHAFIVGVIQAMRCIRTHMQYSPLIGRGLQELCEEDGASWSVMLTTVHVKRRLPTKIVTSFFENHSDYFPTLVLLFPKVLGGYPVQSILDFLNRGFPDPVSQWVSLLLCLARMPSCPKIIKNACLQIIWPEFSPEMNASMLLEDPVAVNALMPTNGAGVIRKQVEDWMLTTDMISNTSFKDMMRYAFKPQQEIDILLAKGAHYWPRLMHDIRDATVGGYAKSFIDKIAKTSTSMEVARSSSTTALVPKIRQAERRYFNSVAYKLIADPQEQVLPACGARHADWLRCIGWRKTSMAGVTTPHPIEVFTVTTRTELGCSECTLNPVQQNNYIAAKVSDDIRQHPNMYLTSIGESVPYLGSSTSEKVRPPAGVKLINTTPLLRRALMLLRANNWFVNPSDPLGRLLRRLVSSMTDIDPRLFETPTVSKTGSADHRYHDTALKHGGYNMTKYNAGTFLHLITTTLSRYAKGSENVTLHYQATLCYIQGVFSILMNYGVLTSHVCAYHAHLACPKCIVPVMDCEVKGDPLLDRIKFPDLSDNPMLWVPKENIPNLVVCHQYKALSDITPLQCHFGVALDLTLRCLNARDSLMYEGGDHVFPTAPIVWGMTMDSVLLLEASACILFVTFLSRGFPVTWADVDDDLIAQFFEWLVVTPSIFLLPLGIIFYDTYSRVNLSTSKYGIKTPSAAPPTNTSVAKAVLSGLQSVVLTNLYGAMIKWRGCFSVIWGSILSVFDGLILAMVSKTLFDPYPMLDREDLQELISIVRTAKAAETTEPSDAHGAVLSILLQGVERLQDAPPAVRAHRRLQVEFLNTLELSYSNASSDYLQKHYQGPSNKDLCASTPMQTLDRQSLARIPVAAHLLYQLERERDVEGVGPSRIEAETRPPANVEYYSHFYRPDPLDTTAHYKLLSILHGTGLLKRDIRYAVSGGDGTGGNTLTLMRVFPGCRVYYNTLLSFKDIVPQILGEFSPASFDGFTGWEHRLIGFSHSIEGVTDLTDPLIVPQIGAITAGHKIDLVISDMEGGGWDNPKTGTLLINNICRMTAIMDENATACVKFYASNCPLLTAAITTLGSFFQSVQIWRSEFTSSKSTECYILCHRLIPDPSEEFLMEPEFQLCSFTPSTVLTHLINDMRQRMETDLLPRTNWQTSSAYSSILKVTLHTQALERDLVVLLRRAGILVRGNALHLHQPFVSLFKYSGKLITVKAIMSSHLMRSQISDSVEADKAWHVVTAWCLVLSILQPDIDSEELALRNILSGWLVGFQTIRGTWGFVLTTEPLVKNREGYCSSKTFFQRRISSFSAFAKWTKRIMKMTAVLLRKTVLEGFMSQPVRRLSVAWGFAVQETLREQQLGVSLQGADHLLVVLPGSMAPKYDFSEVSKVPVHEWMIGASFVRL</sequence>
<evidence type="ECO:0000256" key="14">
    <source>
        <dbReference type="ARBA" id="ARBA00022840"/>
    </source>
</evidence>
<gene>
    <name evidence="32" type="primary">L</name>
</gene>
<evidence type="ECO:0000259" key="31">
    <source>
        <dbReference type="PROSITE" id="PS51590"/>
    </source>
</evidence>